<name>A0ABX1JLA9_9MICC</name>
<reference evidence="2 3" key="1">
    <citation type="submission" date="2020-04" db="EMBL/GenBank/DDBJ databases">
        <authorList>
            <person name="Liu S."/>
        </authorList>
    </citation>
    <scope>NUCLEOTIDE SEQUENCE [LARGE SCALE GENOMIC DNA]</scope>
    <source>
        <strain evidence="2 3">CGMCC 1.15091</strain>
    </source>
</reference>
<feature type="region of interest" description="Disordered" evidence="1">
    <location>
        <begin position="1"/>
        <end position="118"/>
    </location>
</feature>
<protein>
    <recommendedName>
        <fullName evidence="4">Large extracellular alpha-helical protein</fullName>
    </recommendedName>
</protein>
<sequence>MTDKPAEQPDSGTAGSGPAVPGAPGAGTGDSAPQAGARRARRKAAASGLPWARRRPRPAGQHSAHGGTDSAAQPAASGPAPAASGADRAAAAGRDAGNRQAAAGAAGAPAPGSGKAAAAGSRNVLGIAAGIALLAVAGTAAAAGSVSGIGSAAAEVPAVAAEVPAGNFTGVCPEPPRLLDSAADETDPQFSPVSESASARARAVVFSDLGGTLPGSSRAELGARKPLVTIAKSTGDSGAEVRGSSEDGQTRLIAGVVPGQALTDPTVLTVEPVAGQQALAGAAMTYRAGDGDLRGLAAANCTAPPNDFWLLGAATTVGATAVLDLHNPTRTPSTVDLELDGTEGRIQAAGARGLLLAPGESRSIVLGGLAAGQDSLAVHVSTSGGPVSGTIQQSILRGLTPGGVELLTPTAGASAQQVITGVVVQSGKLSRSVRSQDGYGSAAPALEVVVPGGQDAALQVRVFGKDGEVELPGGRGATAAAGTVTAVPLDSLPAGTYSVQVSSDVSVVAAARVSRATSKGAPVDFAWAPAAARLGSEHVAVVPGGVGSRLVFGAPAEAAEIKLVPVDGQGGLGKARVVKVPAGTTVSVDPKAGGAGPAAVMVSAAGGAVYGSQVLVASGRPDVSVLPVPAGAQGRQSVPVYLGY</sequence>
<feature type="compositionally biased region" description="Low complexity" evidence="1">
    <location>
        <begin position="11"/>
        <end position="23"/>
    </location>
</feature>
<evidence type="ECO:0000256" key="1">
    <source>
        <dbReference type="SAM" id="MobiDB-lite"/>
    </source>
</evidence>
<dbReference type="InterPro" id="IPR043777">
    <property type="entry name" value="DUF5719"/>
</dbReference>
<evidence type="ECO:0008006" key="4">
    <source>
        <dbReference type="Google" id="ProtNLM"/>
    </source>
</evidence>
<gene>
    <name evidence="2" type="ORF">HER39_05810</name>
</gene>
<dbReference type="Proteomes" id="UP000523795">
    <property type="component" value="Unassembled WGS sequence"/>
</dbReference>
<proteinExistence type="predicted"/>
<dbReference type="Pfam" id="PF18986">
    <property type="entry name" value="DUF5719"/>
    <property type="match status" value="1"/>
</dbReference>
<evidence type="ECO:0000313" key="2">
    <source>
        <dbReference type="EMBL" id="NKX50092.1"/>
    </source>
</evidence>
<keyword evidence="3" id="KW-1185">Reference proteome</keyword>
<feature type="compositionally biased region" description="Low complexity" evidence="1">
    <location>
        <begin position="70"/>
        <end position="118"/>
    </location>
</feature>
<dbReference type="EMBL" id="JAAZSR010000061">
    <property type="protein sequence ID" value="NKX50092.1"/>
    <property type="molecule type" value="Genomic_DNA"/>
</dbReference>
<organism evidence="2 3">
    <name type="scientific">Arthrobacter deserti</name>
    <dbReference type="NCBI Taxonomy" id="1742687"/>
    <lineage>
        <taxon>Bacteria</taxon>
        <taxon>Bacillati</taxon>
        <taxon>Actinomycetota</taxon>
        <taxon>Actinomycetes</taxon>
        <taxon>Micrococcales</taxon>
        <taxon>Micrococcaceae</taxon>
        <taxon>Arthrobacter</taxon>
    </lineage>
</organism>
<accession>A0ABX1JLA9</accession>
<comment type="caution">
    <text evidence="2">The sequence shown here is derived from an EMBL/GenBank/DDBJ whole genome shotgun (WGS) entry which is preliminary data.</text>
</comment>
<evidence type="ECO:0000313" key="3">
    <source>
        <dbReference type="Proteomes" id="UP000523795"/>
    </source>
</evidence>